<accession>A0A5J4PKN0</accession>
<dbReference type="Gene3D" id="2.30.130.30">
    <property type="entry name" value="Hypothetical protein"/>
    <property type="match status" value="1"/>
</dbReference>
<sequence>MGKINNIRKHLFISVKPEFATKIVREEKRIELRKVKPHVKIGDYVIIYASSPMKSVIGFGIIQQIIETSPQTMWEKYSSLLGIDKLRFDNYYEGKERAIGIQIEDIRRISPIPLEDLRSITPNFQPPQVYRYVSKEMCNIIIDKNFHIYVHGNRDLIEQGIDETGRKFYKIYYQEEN</sequence>
<feature type="domain" description="ASCH" evidence="1">
    <location>
        <begin position="13"/>
        <end position="107"/>
    </location>
</feature>
<name>A0A5J4PKN0_9ZZZZ</name>
<dbReference type="InterPro" id="IPR015947">
    <property type="entry name" value="PUA-like_sf"/>
</dbReference>
<evidence type="ECO:0000259" key="1">
    <source>
        <dbReference type="SMART" id="SM01022"/>
    </source>
</evidence>
<proteinExistence type="predicted"/>
<gene>
    <name evidence="2" type="ORF">EZS27_038804</name>
</gene>
<dbReference type="SMART" id="SM01022">
    <property type="entry name" value="ASCH"/>
    <property type="match status" value="1"/>
</dbReference>
<dbReference type="AlphaFoldDB" id="A0A5J4PKN0"/>
<dbReference type="InterPro" id="IPR007374">
    <property type="entry name" value="ASCH_domain"/>
</dbReference>
<protein>
    <recommendedName>
        <fullName evidence="1">ASCH domain-containing protein</fullName>
    </recommendedName>
</protein>
<reference evidence="2" key="1">
    <citation type="submission" date="2019-03" db="EMBL/GenBank/DDBJ databases">
        <title>Single cell metagenomics reveals metabolic interactions within the superorganism composed of flagellate Streblomastix strix and complex community of Bacteroidetes bacteria on its surface.</title>
        <authorList>
            <person name="Treitli S.C."/>
            <person name="Kolisko M."/>
            <person name="Husnik F."/>
            <person name="Keeling P."/>
            <person name="Hampl V."/>
        </authorList>
    </citation>
    <scope>NUCLEOTIDE SEQUENCE</scope>
    <source>
        <strain evidence="2">STM</strain>
    </source>
</reference>
<evidence type="ECO:0000313" key="2">
    <source>
        <dbReference type="EMBL" id="KAA6309772.1"/>
    </source>
</evidence>
<dbReference type="EMBL" id="SNRY01007776">
    <property type="protein sequence ID" value="KAA6309772.1"/>
    <property type="molecule type" value="Genomic_DNA"/>
</dbReference>
<comment type="caution">
    <text evidence="2">The sequence shown here is derived from an EMBL/GenBank/DDBJ whole genome shotgun (WGS) entry which is preliminary data.</text>
</comment>
<organism evidence="2">
    <name type="scientific">termite gut metagenome</name>
    <dbReference type="NCBI Taxonomy" id="433724"/>
    <lineage>
        <taxon>unclassified sequences</taxon>
        <taxon>metagenomes</taxon>
        <taxon>organismal metagenomes</taxon>
    </lineage>
</organism>
<dbReference type="SUPFAM" id="SSF88697">
    <property type="entry name" value="PUA domain-like"/>
    <property type="match status" value="1"/>
</dbReference>